<feature type="compositionally biased region" description="Polar residues" evidence="6">
    <location>
        <begin position="1425"/>
        <end position="1434"/>
    </location>
</feature>
<evidence type="ECO:0000313" key="8">
    <source>
        <dbReference type="Proteomes" id="UP001482620"/>
    </source>
</evidence>
<feature type="region of interest" description="Disordered" evidence="6">
    <location>
        <begin position="1379"/>
        <end position="1434"/>
    </location>
</feature>
<dbReference type="SMART" id="SM00150">
    <property type="entry name" value="SPEC"/>
    <property type="match status" value="2"/>
</dbReference>
<evidence type="ECO:0000256" key="4">
    <source>
        <dbReference type="ARBA" id="ARBA00023136"/>
    </source>
</evidence>
<feature type="compositionally biased region" description="Basic and acidic residues" evidence="6">
    <location>
        <begin position="100"/>
        <end position="114"/>
    </location>
</feature>
<feature type="region of interest" description="Disordered" evidence="6">
    <location>
        <begin position="1716"/>
        <end position="1790"/>
    </location>
</feature>
<keyword evidence="8" id="KW-1185">Reference proteome</keyword>
<evidence type="ECO:0000256" key="1">
    <source>
        <dbReference type="ARBA" id="ARBA00004308"/>
    </source>
</evidence>
<evidence type="ECO:0000256" key="6">
    <source>
        <dbReference type="SAM" id="MobiDB-lite"/>
    </source>
</evidence>
<dbReference type="Gene3D" id="1.20.58.60">
    <property type="match status" value="2"/>
</dbReference>
<gene>
    <name evidence="7" type="ORF">ILYODFUR_012137</name>
</gene>
<feature type="compositionally biased region" description="Basic and acidic residues" evidence="6">
    <location>
        <begin position="1773"/>
        <end position="1790"/>
    </location>
</feature>
<dbReference type="Proteomes" id="UP001482620">
    <property type="component" value="Unassembled WGS sequence"/>
</dbReference>
<feature type="region of interest" description="Disordered" evidence="6">
    <location>
        <begin position="100"/>
        <end position="122"/>
    </location>
</feature>
<dbReference type="EMBL" id="JAHRIQ010093624">
    <property type="protein sequence ID" value="MEQ2251552.1"/>
    <property type="molecule type" value="Genomic_DNA"/>
</dbReference>
<evidence type="ECO:0000256" key="3">
    <source>
        <dbReference type="ARBA" id="ARBA00022737"/>
    </source>
</evidence>
<comment type="caution">
    <text evidence="7">The sequence shown here is derived from an EMBL/GenBank/DDBJ whole genome shotgun (WGS) entry which is preliminary data.</text>
</comment>
<comment type="subcellular location">
    <subcellularLocation>
        <location evidence="1">Endomembrane system</location>
    </subcellularLocation>
</comment>
<feature type="coiled-coil region" evidence="5">
    <location>
        <begin position="591"/>
        <end position="648"/>
    </location>
</feature>
<reference evidence="7 8" key="1">
    <citation type="submission" date="2021-06" db="EMBL/GenBank/DDBJ databases">
        <authorList>
            <person name="Palmer J.M."/>
        </authorList>
    </citation>
    <scope>NUCLEOTIDE SEQUENCE [LARGE SCALE GENOMIC DNA]</scope>
    <source>
        <strain evidence="8">if_2019</strain>
        <tissue evidence="7">Muscle</tissue>
    </source>
</reference>
<keyword evidence="2" id="KW-0597">Phosphoprotein</keyword>
<keyword evidence="5" id="KW-0175">Coiled coil</keyword>
<evidence type="ECO:0008006" key="9">
    <source>
        <dbReference type="Google" id="ProtNLM"/>
    </source>
</evidence>
<feature type="compositionally biased region" description="Basic and acidic residues" evidence="6">
    <location>
        <begin position="319"/>
        <end position="336"/>
    </location>
</feature>
<evidence type="ECO:0000256" key="5">
    <source>
        <dbReference type="SAM" id="Coils"/>
    </source>
</evidence>
<feature type="compositionally biased region" description="Basic and acidic residues" evidence="6">
    <location>
        <begin position="1719"/>
        <end position="1736"/>
    </location>
</feature>
<accession>A0ABV0V2E6</accession>
<feature type="region of interest" description="Disordered" evidence="6">
    <location>
        <begin position="269"/>
        <end position="345"/>
    </location>
</feature>
<dbReference type="PANTHER" id="PTHR14514">
    <property type="entry name" value="PKA ANCHORING PROTEIN"/>
    <property type="match status" value="1"/>
</dbReference>
<keyword evidence="3" id="KW-0677">Repeat</keyword>
<feature type="coiled-coil region" evidence="5">
    <location>
        <begin position="1187"/>
        <end position="1247"/>
    </location>
</feature>
<evidence type="ECO:0000256" key="2">
    <source>
        <dbReference type="ARBA" id="ARBA00022553"/>
    </source>
</evidence>
<protein>
    <recommendedName>
        <fullName evidence="9">KASH domain-containing protein</fullName>
    </recommendedName>
</protein>
<feature type="compositionally biased region" description="Basic and acidic residues" evidence="6">
    <location>
        <begin position="1408"/>
        <end position="1424"/>
    </location>
</feature>
<dbReference type="SUPFAM" id="SSF46966">
    <property type="entry name" value="Spectrin repeat"/>
    <property type="match status" value="3"/>
</dbReference>
<organism evidence="7 8">
    <name type="scientific">Ilyodon furcidens</name>
    <name type="common">goldbreast splitfin</name>
    <dbReference type="NCBI Taxonomy" id="33524"/>
    <lineage>
        <taxon>Eukaryota</taxon>
        <taxon>Metazoa</taxon>
        <taxon>Chordata</taxon>
        <taxon>Craniata</taxon>
        <taxon>Vertebrata</taxon>
        <taxon>Euteleostomi</taxon>
        <taxon>Actinopterygii</taxon>
        <taxon>Neopterygii</taxon>
        <taxon>Teleostei</taxon>
        <taxon>Neoteleostei</taxon>
        <taxon>Acanthomorphata</taxon>
        <taxon>Ovalentaria</taxon>
        <taxon>Atherinomorphae</taxon>
        <taxon>Cyprinodontiformes</taxon>
        <taxon>Goodeidae</taxon>
        <taxon>Ilyodon</taxon>
    </lineage>
</organism>
<feature type="non-terminal residue" evidence="7">
    <location>
        <position position="1"/>
    </location>
</feature>
<sequence length="2068" mass="231569">AVVRSNTVESKQEAEWTVIPEPAVLSLVEHPTKQGALGSRMVPLKNAFDPMLSADDQRALIAEKLNQIISQSLDISSLVLVESTISSDLKEIDQTLQDEMRKLSEQSAEEERRGSGATSQPSLCQPLLSNVHHLEQLRLQLEEVQSTVQALDHLLATLRDIKADFPTLLANWGPNEQKNEIYKEEEQHSWQATMKRLKPATEQSYIVDCSLKAVGMTLTMDGASVTCQDVVDFVSQQLRVRRKEREKELDLLGKNKIQCSEDMDLMEARKNDSGKRDWEQPAPSVTKEKSMSEVKKRKQKGDHEFKIQKGQGHKIQTQRSEEGFLKTEDQRQRSMSRDTGTNENEHENLVQRKSALLALLMETKAAAERLELQEPTLPALQQRTNALTELESVLASLGSEVLHICEASSKSEIPEENQTREAKDLWEETMKATSEQLGQCHVLTELLRKYQSMRSELSFKLQRAETTIGEQASYIGKDYLQRLCTKVMETKAELNGLGDHIEEVRSICRQLQSLLRQIPGCNAGPFESEADALMDRWLDLSERTDSHLENLHLCLTLWDGVLQLGEEVERWTTSRIAVLSQCPSFQSEDDIKALQNEIVTQEESAQRFHRRTAEIQSLLQSAETPLELQVVETQMRKKIEQLKELFLESEDVYKQMVATMGQITERMTESLNSLQKIQESLHSLSGPDVATVLAKLKELCRQLHNEDEQVHRLLEDVQVLASIASPGSLQSVSVSGIQLEEKVRNTHQLFSEVKEQTERNIRHLDTLQTEKEQLEKWLHEAAENALKVKDCTLLQEEALHQRGRTELVSELVSSLRSSNLQQSVLLEQSCELVEQYQNFYTNIGGGSEEVTPSLRKDFEGFQSLVKSIQSWIEDLRQNVDLSLGESSEIRTSTERQLHRAQAVLNATTEAEDRLEELRVTGDTLSQRLLHREDLKQEVQVKIQKTEEHWKNLLELVQPYYRALQDDLELTSLFLTSRQEACYRVEELQHQAEQLPSLFPWPGTAERAQACLLARQLQTESDTLKVTLINLDERRTDLAEKTRNAIWKDASWDELDTHWSALMAEVKGLCTNLEKGLSNEEHFDQLLQDCHHHLTTLHERMTACQTQKDNSASLNPDAAALEALLKQVAEVEKDLLALETLRDSLTGDSTAEAKARLSDQVSDLQNHKRAIECGIKEQLASLLQNEGLQQVRKEASLLLTDLSELAKDVEELFVLADICQLTQQWCAVQECDKQMTELDIRVNDLQRMRETQETLPADATFAVSAVVKNFLSLRSVFNQKKQGCVEVTAETVGGLIGDLQQWIQTVQVQTSSSSQAALDKGYQLQQALCDVLAQQSILINCLGEEVTTTLVKSASEVLRESQQASDSISKHLVCHNQMQTDMPNRAGTANSNSDVRARDAWDPISSTATDKKDSDSHQEGNKSENQETLSISTKPQTCLLQASKDETDATKPNQEHISFRCTTGRIMEVNKEDAFCAESLDALGSKVPQSASGEIDCQTSIESKDENGTQSSLHEIVSGNTTKTFISNSLNTEALHRDCSSALVLDLSDSDNPKEVSKLPSVTSLKESTEATIPAINVPNLLVTQSERFDALNENLSERTTQVFTVEPVVEREKTQQLENTGAYSPDVLRCNQEEELTEFLEKATRFSAVSVCPESDKTPMESCITAAQPETFKAGTDATEQDEHSRQVRGSPDKVFTVVLELQSWDIQQSGYIGASRPDGFRWSKEAQHDNTKLEETSNTGFPEMKSRFSPTLGSPDLHEKESDSESTPLVFEHAEEKGLSGQSESKDNQTTHIINNGEALTLSKSCCTDTKCQVSVEHSAEMTFPVSKTEATICQSGGKTECPVLFPAEDSVPNPDENETVKLIVATDEKQLTTAHTMNIGAAGEGAAQGGANDSGCTDGKHYTITAGQENASLLNEEKKWRRNSILKETVLPLEKPQNQDIMEPERTTPGLPCDPGAEDLTDGPPGTYNYRSSLQESLCEIQGLVEQSSLIKRMPHMDLKCYLKSFPGDADIRLARTVQHILACRYQPARLNAAAMAKQLEEAQGLSMGKDPELLLNKSISERLTR</sequence>
<feature type="compositionally biased region" description="Polar residues" evidence="6">
    <location>
        <begin position="1379"/>
        <end position="1393"/>
    </location>
</feature>
<name>A0ABV0V2E6_9TELE</name>
<feature type="compositionally biased region" description="Basic and acidic residues" evidence="6">
    <location>
        <begin position="269"/>
        <end position="279"/>
    </location>
</feature>
<dbReference type="PANTHER" id="PTHR14514:SF4">
    <property type="entry name" value="NESPRIN-2"/>
    <property type="match status" value="1"/>
</dbReference>
<dbReference type="InterPro" id="IPR018159">
    <property type="entry name" value="Spectrin/alpha-actinin"/>
</dbReference>
<evidence type="ECO:0000313" key="7">
    <source>
        <dbReference type="EMBL" id="MEQ2251552.1"/>
    </source>
</evidence>
<keyword evidence="4" id="KW-0472">Membrane</keyword>
<proteinExistence type="predicted"/>